<dbReference type="PANTHER" id="PTHR28498">
    <property type="entry name" value="ZINC FINGER SWIM DOMAIN-CONTAINING PROTEIN 7"/>
    <property type="match status" value="1"/>
</dbReference>
<keyword evidence="1" id="KW-0863">Zinc-finger</keyword>
<dbReference type="OMA" id="YTCYTSC"/>
<keyword evidence="4" id="KW-1185">Reference proteome</keyword>
<dbReference type="InterPro" id="IPR007527">
    <property type="entry name" value="Znf_SWIM"/>
</dbReference>
<organism evidence="3 4">
    <name type="scientific">Klebsormidium nitens</name>
    <name type="common">Green alga</name>
    <name type="synonym">Ulothrix nitens</name>
    <dbReference type="NCBI Taxonomy" id="105231"/>
    <lineage>
        <taxon>Eukaryota</taxon>
        <taxon>Viridiplantae</taxon>
        <taxon>Streptophyta</taxon>
        <taxon>Klebsormidiophyceae</taxon>
        <taxon>Klebsormidiales</taxon>
        <taxon>Klebsormidiaceae</taxon>
        <taxon>Klebsormidium</taxon>
    </lineage>
</organism>
<evidence type="ECO:0000259" key="2">
    <source>
        <dbReference type="PROSITE" id="PS50966"/>
    </source>
</evidence>
<gene>
    <name evidence="3" type="ORF">KFL_001790030</name>
</gene>
<evidence type="ECO:0000313" key="3">
    <source>
        <dbReference type="EMBL" id="GAQ84165.1"/>
    </source>
</evidence>
<evidence type="ECO:0000313" key="4">
    <source>
        <dbReference type="Proteomes" id="UP000054558"/>
    </source>
</evidence>
<name>A0A1Y1HZT0_KLENI</name>
<dbReference type="GO" id="GO:0008270">
    <property type="term" value="F:zinc ion binding"/>
    <property type="evidence" value="ECO:0007669"/>
    <property type="project" value="UniProtKB-KW"/>
</dbReference>
<dbReference type="OrthoDB" id="337581at2759"/>
<feature type="domain" description="SWIM-type" evidence="2">
    <location>
        <begin position="77"/>
        <end position="124"/>
    </location>
</feature>
<dbReference type="Proteomes" id="UP000054558">
    <property type="component" value="Unassembled WGS sequence"/>
</dbReference>
<dbReference type="GO" id="GO:0000724">
    <property type="term" value="P:double-strand break repair via homologous recombination"/>
    <property type="evidence" value="ECO:0000318"/>
    <property type="project" value="GO_Central"/>
</dbReference>
<dbReference type="GO" id="GO:0097196">
    <property type="term" value="C:Shu complex"/>
    <property type="evidence" value="ECO:0000318"/>
    <property type="project" value="GO_Central"/>
</dbReference>
<reference evidence="3 4" key="1">
    <citation type="journal article" date="2014" name="Nat. Commun.">
        <title>Klebsormidium flaccidum genome reveals primary factors for plant terrestrial adaptation.</title>
        <authorList>
            <person name="Hori K."/>
            <person name="Maruyama F."/>
            <person name="Fujisawa T."/>
            <person name="Togashi T."/>
            <person name="Yamamoto N."/>
            <person name="Seo M."/>
            <person name="Sato S."/>
            <person name="Yamada T."/>
            <person name="Mori H."/>
            <person name="Tajima N."/>
            <person name="Moriyama T."/>
            <person name="Ikeuchi M."/>
            <person name="Watanabe M."/>
            <person name="Wada H."/>
            <person name="Kobayashi K."/>
            <person name="Saito M."/>
            <person name="Masuda T."/>
            <person name="Sasaki-Sekimoto Y."/>
            <person name="Mashiguchi K."/>
            <person name="Awai K."/>
            <person name="Shimojima M."/>
            <person name="Masuda S."/>
            <person name="Iwai M."/>
            <person name="Nobusawa T."/>
            <person name="Narise T."/>
            <person name="Kondo S."/>
            <person name="Saito H."/>
            <person name="Sato R."/>
            <person name="Murakawa M."/>
            <person name="Ihara Y."/>
            <person name="Oshima-Yamada Y."/>
            <person name="Ohtaka K."/>
            <person name="Satoh M."/>
            <person name="Sonobe K."/>
            <person name="Ishii M."/>
            <person name="Ohtani R."/>
            <person name="Kanamori-Sato M."/>
            <person name="Honoki R."/>
            <person name="Miyazaki D."/>
            <person name="Mochizuki H."/>
            <person name="Umetsu J."/>
            <person name="Higashi K."/>
            <person name="Shibata D."/>
            <person name="Kamiya Y."/>
            <person name="Sato N."/>
            <person name="Nakamura Y."/>
            <person name="Tabata S."/>
            <person name="Ida S."/>
            <person name="Kurokawa K."/>
            <person name="Ohta H."/>
        </authorList>
    </citation>
    <scope>NUCLEOTIDE SEQUENCE [LARGE SCALE GENOMIC DNA]</scope>
    <source>
        <strain evidence="3 4">NIES-2285</strain>
    </source>
</reference>
<dbReference type="PANTHER" id="PTHR28498:SF1">
    <property type="entry name" value="ZINC FINGER SWIM DOMAIN-CONTAINING PROTEIN 7"/>
    <property type="match status" value="1"/>
</dbReference>
<dbReference type="EMBL" id="DF237128">
    <property type="protein sequence ID" value="GAQ84165.1"/>
    <property type="molecule type" value="Genomic_DNA"/>
</dbReference>
<sequence length="149" mass="16447">MQVPASQIVDALFTAIAKEQDAPVVDQAPDDKQTSLTDEQLLSLSFFFGKNLERALQIATTGGVRSIVGERSGRSMFQVAGHGGEKYTCFPSHFCSCHSFFYDVVSKGEQLHCKHQLAARIADLLHCASIEKISDAELARMMIQVEHEM</sequence>
<proteinExistence type="predicted"/>
<keyword evidence="1" id="KW-0479">Metal-binding</keyword>
<dbReference type="PROSITE" id="PS50966">
    <property type="entry name" value="ZF_SWIM"/>
    <property type="match status" value="1"/>
</dbReference>
<accession>A0A1Y1HZT0</accession>
<dbReference type="STRING" id="105231.A0A1Y1HZT0"/>
<dbReference type="AlphaFoldDB" id="A0A1Y1HZT0"/>
<evidence type="ECO:0000256" key="1">
    <source>
        <dbReference type="PROSITE-ProRule" id="PRU00325"/>
    </source>
</evidence>
<protein>
    <submittedName>
        <fullName evidence="3">Putative Zinc finger SWIM-type-containing protein</fullName>
    </submittedName>
</protein>
<keyword evidence="1" id="KW-0862">Zinc</keyword>